<dbReference type="Pfam" id="PF14375">
    <property type="entry name" value="Cys_rich_CWC"/>
    <property type="match status" value="1"/>
</dbReference>
<gene>
    <name evidence="1" type="ORF">SAMN04244570_2939</name>
</gene>
<proteinExistence type="predicted"/>
<dbReference type="InterPro" id="IPR032720">
    <property type="entry name" value="Cys_rich_CWC"/>
</dbReference>
<dbReference type="Proteomes" id="UP000190042">
    <property type="component" value="Unassembled WGS sequence"/>
</dbReference>
<protein>
    <submittedName>
        <fullName evidence="1">Cysteine-rich CWC</fullName>
    </submittedName>
</protein>
<reference evidence="2" key="1">
    <citation type="submission" date="2017-02" db="EMBL/GenBank/DDBJ databases">
        <authorList>
            <person name="Varghese N."/>
            <person name="Submissions S."/>
        </authorList>
    </citation>
    <scope>NUCLEOTIDE SEQUENCE [LARGE SCALE GENOMIC DNA]</scope>
    <source>
        <strain evidence="2">DSM 23966</strain>
    </source>
</reference>
<evidence type="ECO:0000313" key="2">
    <source>
        <dbReference type="Proteomes" id="UP000190042"/>
    </source>
</evidence>
<dbReference type="AlphaFoldDB" id="A0A1T4YKP6"/>
<dbReference type="RefSeq" id="WP_009497878.1">
    <property type="nucleotide sequence ID" value="NZ_FUYJ01000006.1"/>
</dbReference>
<sequence length="63" mass="7052">MGKTVCPICNGHNQCGNGNLKDGGKCWCTDKKFPDEVFGQIPREELHKRCVCQRCLERITAGK</sequence>
<organism evidence="1 2">
    <name type="scientific">Sporosarcina newyorkensis</name>
    <dbReference type="NCBI Taxonomy" id="759851"/>
    <lineage>
        <taxon>Bacteria</taxon>
        <taxon>Bacillati</taxon>
        <taxon>Bacillota</taxon>
        <taxon>Bacilli</taxon>
        <taxon>Bacillales</taxon>
        <taxon>Caryophanaceae</taxon>
        <taxon>Sporosarcina</taxon>
    </lineage>
</organism>
<dbReference type="EMBL" id="FUYJ01000006">
    <property type="protein sequence ID" value="SKB02394.1"/>
    <property type="molecule type" value="Genomic_DNA"/>
</dbReference>
<accession>A0A1T4YKP6</accession>
<name>A0A1T4YKP6_9BACL</name>
<evidence type="ECO:0000313" key="1">
    <source>
        <dbReference type="EMBL" id="SKB02394.1"/>
    </source>
</evidence>
<keyword evidence="2" id="KW-1185">Reference proteome</keyword>